<dbReference type="InterPro" id="IPR036235">
    <property type="entry name" value="Ribosomal_bL12_oligo_N_sf"/>
</dbReference>
<dbReference type="HOGENOM" id="CLU_086499_3_2_14"/>
<evidence type="ECO:0000259" key="6">
    <source>
        <dbReference type="Pfam" id="PF16320"/>
    </source>
</evidence>
<feature type="domain" description="Large ribosomal subunit protein bL12 oligomerization" evidence="6">
    <location>
        <begin position="5"/>
        <end position="49"/>
    </location>
</feature>
<dbReference type="GO" id="GO:0003729">
    <property type="term" value="F:mRNA binding"/>
    <property type="evidence" value="ECO:0007669"/>
    <property type="project" value="TreeGrafter"/>
</dbReference>
<dbReference type="EMBL" id="LK028559">
    <property type="protein sequence ID" value="CDR31362.1"/>
    <property type="molecule type" value="Genomic_DNA"/>
</dbReference>
<comment type="function">
    <text evidence="4">Forms part of the ribosomal stalk which helps the ribosome interact with GTP-bound translation factors. Is thus essential for accurate translation.</text>
</comment>
<dbReference type="PATRIC" id="fig|35623.3.peg.1288"/>
<evidence type="ECO:0000256" key="3">
    <source>
        <dbReference type="ARBA" id="ARBA00023274"/>
    </source>
</evidence>
<dbReference type="AlphaFoldDB" id="A0A061AK16"/>
<protein>
    <recommendedName>
        <fullName evidence="4">Large ribosomal subunit protein bL12</fullName>
    </recommendedName>
</protein>
<dbReference type="InParanoid" id="A0A061AK16"/>
<dbReference type="InterPro" id="IPR013823">
    <property type="entry name" value="Ribosomal_bL12_C"/>
</dbReference>
<feature type="domain" description="Large ribosomal subunit protein bL12 C-terminal" evidence="5">
    <location>
        <begin position="57"/>
        <end position="122"/>
    </location>
</feature>
<dbReference type="GO" id="GO:0006412">
    <property type="term" value="P:translation"/>
    <property type="evidence" value="ECO:0007669"/>
    <property type="project" value="UniProtKB-UniRule"/>
</dbReference>
<dbReference type="InterPro" id="IPR000206">
    <property type="entry name" value="Ribosomal_bL12"/>
</dbReference>
<keyword evidence="2 4" id="KW-0689">Ribosomal protein</keyword>
<dbReference type="GO" id="GO:0003735">
    <property type="term" value="F:structural constituent of ribosome"/>
    <property type="evidence" value="ECO:0007669"/>
    <property type="project" value="InterPro"/>
</dbReference>
<evidence type="ECO:0000256" key="2">
    <source>
        <dbReference type="ARBA" id="ARBA00022980"/>
    </source>
</evidence>
<evidence type="ECO:0000313" key="8">
    <source>
        <dbReference type="Proteomes" id="UP000032434"/>
    </source>
</evidence>
<dbReference type="HAMAP" id="MF_00368">
    <property type="entry name" value="Ribosomal_bL12"/>
    <property type="match status" value="1"/>
</dbReference>
<proteinExistence type="inferred from homology"/>
<dbReference type="RefSeq" id="WP_045749788.1">
    <property type="nucleotide sequence ID" value="NZ_FUZK01000001.1"/>
</dbReference>
<keyword evidence="8" id="KW-1185">Reference proteome</keyword>
<dbReference type="Gene3D" id="1.20.5.710">
    <property type="entry name" value="Single helix bin"/>
    <property type="match status" value="1"/>
</dbReference>
<evidence type="ECO:0000256" key="1">
    <source>
        <dbReference type="ARBA" id="ARBA00007197"/>
    </source>
</evidence>
<dbReference type="Pfam" id="PF00542">
    <property type="entry name" value="Ribosomal_L12"/>
    <property type="match status" value="1"/>
</dbReference>
<keyword evidence="3 4" id="KW-0687">Ribonucleoprotein</keyword>
<dbReference type="FunCoup" id="A0A061AK16">
    <property type="interactions" value="311"/>
</dbReference>
<evidence type="ECO:0000259" key="5">
    <source>
        <dbReference type="Pfam" id="PF00542"/>
    </source>
</evidence>
<dbReference type="PANTHER" id="PTHR45987:SF4">
    <property type="entry name" value="LARGE RIBOSOMAL SUBUNIT PROTEIN BL12M"/>
    <property type="match status" value="1"/>
</dbReference>
<dbReference type="STRING" id="35623.Aocu_12890"/>
<dbReference type="Gene3D" id="3.30.1390.10">
    <property type="match status" value="1"/>
</dbReference>
<gene>
    <name evidence="4 7" type="primary">rplL</name>
    <name evidence="7" type="ORF">Aocu_12890</name>
</gene>
<dbReference type="Pfam" id="PF16320">
    <property type="entry name" value="Ribosomal_L12_N"/>
    <property type="match status" value="1"/>
</dbReference>
<dbReference type="SUPFAM" id="SSF54736">
    <property type="entry name" value="ClpS-like"/>
    <property type="match status" value="1"/>
</dbReference>
<name>A0A061AK16_9MOLU</name>
<dbReference type="NCBIfam" id="TIGR00855">
    <property type="entry name" value="L12"/>
    <property type="match status" value="1"/>
</dbReference>
<dbReference type="KEGG" id="aoc:Aocu_12890"/>
<sequence>MAKLTKQAFVEALKEMSLLEIKELVDGLKEEFGIDPSAVAVAAGPAAAAVVEEKTEFDVILKSFGDKKIEVIKVTRAITGLGLVEAKTLVETADAKIKEGVKKEDAEKIKADLEAAGAKVAIV</sequence>
<accession>A0A061AK16</accession>
<comment type="similarity">
    <text evidence="1 4">Belongs to the bacterial ribosomal protein bL12 family.</text>
</comment>
<dbReference type="CDD" id="cd00387">
    <property type="entry name" value="Ribosomal_L7_L12"/>
    <property type="match status" value="1"/>
</dbReference>
<dbReference type="Proteomes" id="UP000032434">
    <property type="component" value="Chromosome 1"/>
</dbReference>
<reference evidence="8" key="1">
    <citation type="submission" date="2014-05" db="EMBL/GenBank/DDBJ databases">
        <authorList>
            <person name="Kube M."/>
        </authorList>
    </citation>
    <scope>NUCLEOTIDE SEQUENCE [LARGE SCALE GENOMIC DNA]</scope>
</reference>
<dbReference type="FunFam" id="3.30.1390.10:FF:000001">
    <property type="entry name" value="50S ribosomal protein L7/L12"/>
    <property type="match status" value="1"/>
</dbReference>
<dbReference type="SUPFAM" id="SSF48300">
    <property type="entry name" value="Ribosomal protein L7/12, oligomerisation (N-terminal) domain"/>
    <property type="match status" value="1"/>
</dbReference>
<dbReference type="PANTHER" id="PTHR45987">
    <property type="entry name" value="39S RIBOSOMAL PROTEIN L12"/>
    <property type="match status" value="1"/>
</dbReference>
<dbReference type="GO" id="GO:0022625">
    <property type="term" value="C:cytosolic large ribosomal subunit"/>
    <property type="evidence" value="ECO:0007669"/>
    <property type="project" value="TreeGrafter"/>
</dbReference>
<dbReference type="InterPro" id="IPR008932">
    <property type="entry name" value="Ribosomal_bL12_oligo"/>
</dbReference>
<dbReference type="InterPro" id="IPR014719">
    <property type="entry name" value="Ribosomal_bL12_C/ClpS-like"/>
</dbReference>
<organism evidence="7 8">
    <name type="scientific">Acholeplasma oculi</name>
    <dbReference type="NCBI Taxonomy" id="35623"/>
    <lineage>
        <taxon>Bacteria</taxon>
        <taxon>Bacillati</taxon>
        <taxon>Mycoplasmatota</taxon>
        <taxon>Mollicutes</taxon>
        <taxon>Acholeplasmatales</taxon>
        <taxon>Acholeplasmataceae</taxon>
        <taxon>Acholeplasma</taxon>
    </lineage>
</organism>
<evidence type="ECO:0000313" key="7">
    <source>
        <dbReference type="EMBL" id="CDR31362.1"/>
    </source>
</evidence>
<dbReference type="OrthoDB" id="9811748at2"/>
<comment type="subunit">
    <text evidence="4">Homodimer. Part of the ribosomal stalk of the 50S ribosomal subunit. Forms a multimeric L10(L12)X complex, where L10 forms an elongated spine to which 2 to 4 L12 dimers bind in a sequential fashion. Binds GTP-bound translation factors.</text>
</comment>
<evidence type="ECO:0000256" key="4">
    <source>
        <dbReference type="HAMAP-Rule" id="MF_00368"/>
    </source>
</evidence>